<dbReference type="PANTHER" id="PTHR12697">
    <property type="entry name" value="PBS LYASE HEAT-LIKE PROTEIN"/>
    <property type="match status" value="1"/>
</dbReference>
<accession>A0A9P3HA25</accession>
<dbReference type="InterPro" id="IPR056251">
    <property type="entry name" value="Arm_rpt_dom"/>
</dbReference>
<dbReference type="GO" id="GO:0016491">
    <property type="term" value="F:oxidoreductase activity"/>
    <property type="evidence" value="ECO:0007669"/>
    <property type="project" value="TreeGrafter"/>
</dbReference>
<proteinExistence type="predicted"/>
<dbReference type="InterPro" id="IPR011989">
    <property type="entry name" value="ARM-like"/>
</dbReference>
<organism evidence="2 3">
    <name type="scientific">Entomortierella parvispora</name>
    <dbReference type="NCBI Taxonomy" id="205924"/>
    <lineage>
        <taxon>Eukaryota</taxon>
        <taxon>Fungi</taxon>
        <taxon>Fungi incertae sedis</taxon>
        <taxon>Mucoromycota</taxon>
        <taxon>Mortierellomycotina</taxon>
        <taxon>Mortierellomycetes</taxon>
        <taxon>Mortierellales</taxon>
        <taxon>Mortierellaceae</taxon>
        <taxon>Entomortierella</taxon>
    </lineage>
</organism>
<dbReference type="Gene3D" id="1.25.10.10">
    <property type="entry name" value="Leucine-rich Repeat Variant"/>
    <property type="match status" value="3"/>
</dbReference>
<dbReference type="Proteomes" id="UP000827284">
    <property type="component" value="Unassembled WGS sequence"/>
</dbReference>
<dbReference type="Pfam" id="PF23948">
    <property type="entry name" value="ARM_5"/>
    <property type="match status" value="1"/>
</dbReference>
<evidence type="ECO:0000259" key="1">
    <source>
        <dbReference type="PROSITE" id="PS50837"/>
    </source>
</evidence>
<dbReference type="OrthoDB" id="427518at2759"/>
<dbReference type="InterPro" id="IPR027417">
    <property type="entry name" value="P-loop_NTPase"/>
</dbReference>
<evidence type="ECO:0000313" key="2">
    <source>
        <dbReference type="EMBL" id="GJJ72527.1"/>
    </source>
</evidence>
<dbReference type="Gene3D" id="3.40.50.300">
    <property type="entry name" value="P-loop containing nucleotide triphosphate hydrolases"/>
    <property type="match status" value="1"/>
</dbReference>
<dbReference type="EMBL" id="BQFW01000007">
    <property type="protein sequence ID" value="GJJ72527.1"/>
    <property type="molecule type" value="Genomic_DNA"/>
</dbReference>
<reference evidence="2" key="2">
    <citation type="journal article" date="2022" name="Microbiol. Resour. Announc.">
        <title>Whole-Genome Sequence of Entomortierella parvispora E1425, a Mucoromycotan Fungus Associated with Burkholderiaceae-Related Endosymbiotic Bacteria.</title>
        <authorList>
            <person name="Herlambang A."/>
            <person name="Guo Y."/>
            <person name="Takashima Y."/>
            <person name="Narisawa K."/>
            <person name="Ohta H."/>
            <person name="Nishizawa T."/>
        </authorList>
    </citation>
    <scope>NUCLEOTIDE SEQUENCE</scope>
    <source>
        <strain evidence="2">E1425</strain>
    </source>
</reference>
<dbReference type="Pfam" id="PF13646">
    <property type="entry name" value="HEAT_2"/>
    <property type="match status" value="3"/>
</dbReference>
<dbReference type="SUPFAM" id="SSF52540">
    <property type="entry name" value="P-loop containing nucleoside triphosphate hydrolases"/>
    <property type="match status" value="1"/>
</dbReference>
<gene>
    <name evidence="2" type="ORF">EMPS_04885</name>
</gene>
<protein>
    <recommendedName>
        <fullName evidence="1">NACHT domain-containing protein</fullName>
    </recommendedName>
</protein>
<dbReference type="InterPro" id="IPR007111">
    <property type="entry name" value="NACHT_NTPase"/>
</dbReference>
<dbReference type="PROSITE" id="PS50837">
    <property type="entry name" value="NACHT"/>
    <property type="match status" value="1"/>
</dbReference>
<name>A0A9P3HA25_9FUNG</name>
<dbReference type="SMART" id="SM00567">
    <property type="entry name" value="EZ_HEAT"/>
    <property type="match status" value="6"/>
</dbReference>
<dbReference type="SUPFAM" id="SSF48371">
    <property type="entry name" value="ARM repeat"/>
    <property type="match status" value="1"/>
</dbReference>
<dbReference type="PANTHER" id="PTHR12697:SF5">
    <property type="entry name" value="DEOXYHYPUSINE HYDROXYLASE"/>
    <property type="match status" value="1"/>
</dbReference>
<reference evidence="2" key="1">
    <citation type="submission" date="2021-11" db="EMBL/GenBank/DDBJ databases">
        <authorList>
            <person name="Herlambang A."/>
            <person name="Guo Y."/>
            <person name="Takashima Y."/>
            <person name="Nishizawa T."/>
        </authorList>
    </citation>
    <scope>NUCLEOTIDE SEQUENCE</scope>
    <source>
        <strain evidence="2">E1425</strain>
    </source>
</reference>
<sequence>MPVSVQNALMRARTSIEAAREAQGSDRKVLKHYQAAKKVLIKVDVMASDPSALKDVITAFQELAMVLDHSGKPIQERATKCRRRADALSKKLDERLKVCTAVIAASLIKSRLSQEIPQKGVVHQSSVASPNGTAGIVSIMTSNTTFPAASAANIIPTFRQSPSSSQSLISTSAANTFVKDAMKNASTVAEVVQLAPVLSGDHSRFLLKALIDSVNQSEILHLHSVDGIAKVIQGAIPGSIDSDDIVRVLRSLHRQLRSTHSQSTRNRSHLLIAVSRVLDAMADAHIGDVERINLHGPLSDFLRESESDGNPYLTFQAAYAAQALLNVSDDENIWHAGFRQGLLALKGGARFAQMPDLGEINDALDGLEKLYDVGKGSVRLLKDALDAIKNRESPPFTVKEGLKFKKAWYRALRTAESYIQTGELVQFKKLVTTAPCRHQFMFQWGICQLLGQFAADTQWSMEARQGAIAFVGALYRDTGLWSRQKEVDQVMFDVLTNMISYNDTDFQVCKLLLEEMKRQNHLLKPIAGLQSPPWNNIRHTNSAVGITLDGRLLKTVQDKTIRHEKLGSLPNPPAQPSLENIRSALKAYHAPDLFILRVSGDELELETCFVNLAIVEAPEHREKEKKDLKEQAAVFHRIPSFEAVKNANTQSLIPLEKLFEKRRRLQDGKENAPQKILVQGRAGIGKTTLCKKLVHAHQNGLWKNLFDIVLWLPLRQLRGLKSRNLEGLFREKVFITEDFDQEQSVLAHALAVCAHEGRVLFILDGLDEIVADSGGDQDKTFRSFLKTLARHHHLKALCWDSLPVDSTEITMTGLYRLMVRLLWCKDAQRLKKTAGGQTLTERQISKLKAKRIDALMATELQHLGYLAFKGLLNNHQIEFDEEYLLGAFEDLEEYAKDDRQPLPPQLVEVMKQTSFLHTADSELGFRTRDSHQAWHFLHLTFQEYFAATWIVRHFQSEQPYPSAGMMTREQATAFVHEHKYNPQYEIVWSMVAGLLDGKPLNDFFGLLQAAPRDLIGGRYPQILASCLNEARARLCSTVVEGVDSELEEWLRFETQIRRHGSHNRSMLGSYPSFPDTIVVKVLGSVPSCRMALLRTLGARSTWPNSGIQVLIAAFSDDDRNIGSLSASILRRNSALPEFALQPLIATIEGEDGDSRSAALSILNSQFTLPESAIQSLVAVLKSYNWKVRSSAASILSHQSTLPESAIQPLIAALKDDNREVRFLAASALRKQSTLPKEAVQLLIAIPKDRDTDLGSLSAWILNKQSVLPTSTIQSLIADLQGDHWRARSSAASTVAMLPLIEALNDDNRRVRPLAASALSWRSAFPESAVQSLIVLIRDEDEGLRALAASVLETQCTLLESAIQSLIVVLKDKDWRIRSLAALVLERQSSLPELAIRPLTAAIKDEYSGVRLSAVMALGKRSPLKDSAIQCLVAALVDDNWKVRFSVAAVLSSQPTLPESVIQSLISVLNGDNKGARSSAALVLGKQSMLPESVISIFIAALKDADRRVRSSAASALGNRLALTEAAIQALIDTLKDEDVGVRSSALSALKKTAYLARISYSDLPYCSRG</sequence>
<dbReference type="Pfam" id="PF05729">
    <property type="entry name" value="NACHT"/>
    <property type="match status" value="1"/>
</dbReference>
<keyword evidence="3" id="KW-1185">Reference proteome</keyword>
<dbReference type="InterPro" id="IPR016024">
    <property type="entry name" value="ARM-type_fold"/>
</dbReference>
<dbReference type="InterPro" id="IPR004155">
    <property type="entry name" value="PBS_lyase_HEAT"/>
</dbReference>
<evidence type="ECO:0000313" key="3">
    <source>
        <dbReference type="Proteomes" id="UP000827284"/>
    </source>
</evidence>
<feature type="domain" description="NACHT" evidence="1">
    <location>
        <begin position="674"/>
        <end position="772"/>
    </location>
</feature>
<comment type="caution">
    <text evidence="2">The sequence shown here is derived from an EMBL/GenBank/DDBJ whole genome shotgun (WGS) entry which is preliminary data.</text>
</comment>